<keyword evidence="2" id="KW-0808">Transferase</keyword>
<dbReference type="Gene3D" id="2.130.10.10">
    <property type="entry name" value="YVTN repeat-like/Quinoprotein amine dehydrogenase"/>
    <property type="match status" value="1"/>
</dbReference>
<feature type="domain" description="C2H2-type" evidence="1">
    <location>
        <begin position="243"/>
        <end position="266"/>
    </location>
</feature>
<dbReference type="Gene3D" id="3.30.160.60">
    <property type="entry name" value="Classic Zinc Finger"/>
    <property type="match status" value="1"/>
</dbReference>
<dbReference type="InterPro" id="IPR042622">
    <property type="entry name" value="Znf106"/>
</dbReference>
<dbReference type="VEuPathDB" id="VectorBase:ISCW022985"/>
<dbReference type="InterPro" id="IPR015943">
    <property type="entry name" value="WD40/YVTN_repeat-like_dom_sf"/>
</dbReference>
<protein>
    <submittedName>
        <fullName evidence="2 3">Zinc finger protein, putative</fullName>
        <ecNumber evidence="2">2.7.11.7</ecNumber>
    </submittedName>
</protein>
<feature type="non-terminal residue" evidence="2">
    <location>
        <position position="283"/>
    </location>
</feature>
<evidence type="ECO:0000313" key="3">
    <source>
        <dbReference type="EnsemblMetazoa" id="ISCW022985-PA"/>
    </source>
</evidence>
<reference evidence="2 4" key="1">
    <citation type="submission" date="2008-03" db="EMBL/GenBank/DDBJ databases">
        <title>Annotation of Ixodes scapularis.</title>
        <authorList>
            <consortium name="Ixodes scapularis Genome Project Consortium"/>
            <person name="Caler E."/>
            <person name="Hannick L.I."/>
            <person name="Bidwell S."/>
            <person name="Joardar V."/>
            <person name="Thiagarajan M."/>
            <person name="Amedeo P."/>
            <person name="Galinsky K.J."/>
            <person name="Schobel S."/>
            <person name="Inman J."/>
            <person name="Hostetler J."/>
            <person name="Miller J."/>
            <person name="Hammond M."/>
            <person name="Megy K."/>
            <person name="Lawson D."/>
            <person name="Kodira C."/>
            <person name="Sutton G."/>
            <person name="Meyer J."/>
            <person name="Hill C.A."/>
            <person name="Birren B."/>
            <person name="Nene V."/>
            <person name="Collins F."/>
            <person name="Alarcon-Chaidez F."/>
            <person name="Wikel S."/>
            <person name="Strausberg R."/>
        </authorList>
    </citation>
    <scope>NUCLEOTIDE SEQUENCE [LARGE SCALE GENOMIC DNA]</scope>
    <source>
        <strain evidence="4">Wikel</strain>
        <strain evidence="2">Wikel colony</strain>
    </source>
</reference>
<dbReference type="EMBL" id="DS961243">
    <property type="protein sequence ID" value="EEC19390.1"/>
    <property type="molecule type" value="Genomic_DNA"/>
</dbReference>
<dbReference type="OrthoDB" id="6513123at2759"/>
<dbReference type="SMART" id="SM00320">
    <property type="entry name" value="WD40"/>
    <property type="match status" value="4"/>
</dbReference>
<gene>
    <name evidence="2" type="ORF">IscW_ISCW022985</name>
</gene>
<evidence type="ECO:0000259" key="1">
    <source>
        <dbReference type="PROSITE" id="PS00028"/>
    </source>
</evidence>
<evidence type="ECO:0000313" key="2">
    <source>
        <dbReference type="EMBL" id="EEC19390.1"/>
    </source>
</evidence>
<accession>B7QKL8</accession>
<dbReference type="EC" id="2.7.11.7" evidence="2"/>
<dbReference type="PANTHER" id="PTHR14435:SF2">
    <property type="entry name" value="ZINC FINGER PROTEIN 106"/>
    <property type="match status" value="1"/>
</dbReference>
<dbReference type="AlphaFoldDB" id="B7QKL8"/>
<dbReference type="InterPro" id="IPR036322">
    <property type="entry name" value="WD40_repeat_dom_sf"/>
</dbReference>
<dbReference type="PaxDb" id="6945-B7QKL8"/>
<dbReference type="HOGENOM" id="CLU_985422_0_0_1"/>
<dbReference type="InterPro" id="IPR013087">
    <property type="entry name" value="Znf_C2H2_type"/>
</dbReference>
<dbReference type="STRING" id="6945.B7QKL8"/>
<dbReference type="GO" id="GO:0016905">
    <property type="term" value="F:myosin heavy chain kinase activity"/>
    <property type="evidence" value="ECO:0007669"/>
    <property type="project" value="UniProtKB-EC"/>
</dbReference>
<dbReference type="PROSITE" id="PS00028">
    <property type="entry name" value="ZINC_FINGER_C2H2_1"/>
    <property type="match status" value="1"/>
</dbReference>
<reference evidence="3" key="2">
    <citation type="submission" date="2020-05" db="UniProtKB">
        <authorList>
            <consortium name="EnsemblMetazoa"/>
        </authorList>
    </citation>
    <scope>IDENTIFICATION</scope>
    <source>
        <strain evidence="3">wikel</strain>
    </source>
</reference>
<dbReference type="EnsemblMetazoa" id="ISCW022985-RA">
    <property type="protein sequence ID" value="ISCW022985-PA"/>
    <property type="gene ID" value="ISCW022985"/>
</dbReference>
<dbReference type="VEuPathDB" id="VectorBase:ISCP_024354"/>
<sequence>MTVNSLEVHCPKKLPTLLYTASLDGFLRCFEADSGVCVQEHNIEISIVCSALCWGKIYLGLQTGYVAVFNLKSRKVQETFYCSNCPVSRITTATEGAQKLLCTVTNDGSITIRDPSTGLLFRCLDGLVQPPSCIAVHNGAVYTTSADRTIRTHELRTGSLLKVYEAKSAATGVRFYKNLLVCCSFDGLIRCYKTKDFSCQVVYYGAGKNMVMSMDVNGPLIATGNRKGKIEVVNFDKSNLQVCGVQSCNLKFAREEDLVHHLRREHIGVGAKGSMTCPWTQCQ</sequence>
<dbReference type="GO" id="GO:0003723">
    <property type="term" value="F:RNA binding"/>
    <property type="evidence" value="ECO:0007669"/>
    <property type="project" value="InterPro"/>
</dbReference>
<organism>
    <name type="scientific">Ixodes scapularis</name>
    <name type="common">Black-legged tick</name>
    <name type="synonym">Deer tick</name>
    <dbReference type="NCBI Taxonomy" id="6945"/>
    <lineage>
        <taxon>Eukaryota</taxon>
        <taxon>Metazoa</taxon>
        <taxon>Ecdysozoa</taxon>
        <taxon>Arthropoda</taxon>
        <taxon>Chelicerata</taxon>
        <taxon>Arachnida</taxon>
        <taxon>Acari</taxon>
        <taxon>Parasitiformes</taxon>
        <taxon>Ixodida</taxon>
        <taxon>Ixodoidea</taxon>
        <taxon>Ixodidae</taxon>
        <taxon>Ixodinae</taxon>
        <taxon>Ixodes</taxon>
    </lineage>
</organism>
<name>B7QKL8_IXOSC</name>
<proteinExistence type="evidence at protein level"/>
<evidence type="ECO:0007829" key="5">
    <source>
        <dbReference type="PeptideAtlas" id="B7QKL8"/>
    </source>
</evidence>
<dbReference type="VEuPathDB" id="VectorBase:ISCI022985"/>
<dbReference type="InterPro" id="IPR001680">
    <property type="entry name" value="WD40_rpt"/>
</dbReference>
<dbReference type="SUPFAM" id="SSF50978">
    <property type="entry name" value="WD40 repeat-like"/>
    <property type="match status" value="1"/>
</dbReference>
<dbReference type="Proteomes" id="UP000001555">
    <property type="component" value="Unassembled WGS sequence"/>
</dbReference>
<dbReference type="EMBL" id="ABJB010471521">
    <property type="status" value="NOT_ANNOTATED_CDS"/>
    <property type="molecule type" value="Genomic_DNA"/>
</dbReference>
<keyword evidence="5" id="KW-1267">Proteomics identification</keyword>
<dbReference type="PANTHER" id="PTHR14435">
    <property type="entry name" value="ZINC FINGER PROTEIN 106"/>
    <property type="match status" value="1"/>
</dbReference>
<evidence type="ECO:0000313" key="4">
    <source>
        <dbReference type="Proteomes" id="UP000001555"/>
    </source>
</evidence>
<keyword evidence="4" id="KW-1185">Reference proteome</keyword>